<evidence type="ECO:0000313" key="2">
    <source>
        <dbReference type="EMBL" id="VAW44880.1"/>
    </source>
</evidence>
<dbReference type="PANTHER" id="PTHR38602:SF1">
    <property type="entry name" value="INNER MEMBRANE PROTEIN"/>
    <property type="match status" value="1"/>
</dbReference>
<dbReference type="EMBL" id="UOFB01000061">
    <property type="protein sequence ID" value="VAW44880.1"/>
    <property type="molecule type" value="Genomic_DNA"/>
</dbReference>
<gene>
    <name evidence="2" type="ORF">MNBD_GAMMA04-2053</name>
</gene>
<reference evidence="2" key="1">
    <citation type="submission" date="2018-06" db="EMBL/GenBank/DDBJ databases">
        <authorList>
            <person name="Zhirakovskaya E."/>
        </authorList>
    </citation>
    <scope>NUCLEOTIDE SEQUENCE</scope>
</reference>
<keyword evidence="1" id="KW-1133">Transmembrane helix</keyword>
<dbReference type="AlphaFoldDB" id="A0A3B0VX39"/>
<name>A0A3B0VX39_9ZZZZ</name>
<protein>
    <recommendedName>
        <fullName evidence="3">Inner membrane protein YjeT (Clustered with HflC)</fullName>
    </recommendedName>
</protein>
<evidence type="ECO:0008006" key="3">
    <source>
        <dbReference type="Google" id="ProtNLM"/>
    </source>
</evidence>
<proteinExistence type="predicted"/>
<dbReference type="InterPro" id="IPR019201">
    <property type="entry name" value="DUF2065"/>
</dbReference>
<evidence type="ECO:0000256" key="1">
    <source>
        <dbReference type="SAM" id="Phobius"/>
    </source>
</evidence>
<dbReference type="Pfam" id="PF09838">
    <property type="entry name" value="DUF2065"/>
    <property type="match status" value="1"/>
</dbReference>
<dbReference type="PANTHER" id="PTHR38602">
    <property type="entry name" value="INNER MEMBRANE PROTEIN-RELATED"/>
    <property type="match status" value="1"/>
</dbReference>
<keyword evidence="1" id="KW-0812">Transmembrane</keyword>
<feature type="transmembrane region" description="Helical" evidence="1">
    <location>
        <begin position="20"/>
        <end position="41"/>
    </location>
</feature>
<sequence length="81" mass="9064">MKVGVSLPFFMTVQRSLRMLETTLISAIALVFIIEGILPFVFPNAWKRMMTAAVQASEKELRIMGLVSITIGMVVLMFLSK</sequence>
<accession>A0A3B0VX39</accession>
<organism evidence="2">
    <name type="scientific">hydrothermal vent metagenome</name>
    <dbReference type="NCBI Taxonomy" id="652676"/>
    <lineage>
        <taxon>unclassified sequences</taxon>
        <taxon>metagenomes</taxon>
        <taxon>ecological metagenomes</taxon>
    </lineage>
</organism>
<feature type="transmembrane region" description="Helical" evidence="1">
    <location>
        <begin position="61"/>
        <end position="79"/>
    </location>
</feature>
<keyword evidence="1" id="KW-0472">Membrane</keyword>